<protein>
    <submittedName>
        <fullName evidence="2">Uncharacterized protein</fullName>
    </submittedName>
</protein>
<dbReference type="RefSeq" id="WP_161140336.1">
    <property type="nucleotide sequence ID" value="NZ_SPKJ01000026.1"/>
</dbReference>
<dbReference type="EMBL" id="SPKJ01000026">
    <property type="protein sequence ID" value="MYZ47985.1"/>
    <property type="molecule type" value="Genomic_DNA"/>
</dbReference>
<reference evidence="2" key="1">
    <citation type="submission" date="2019-03" db="EMBL/GenBank/DDBJ databases">
        <title>Afifella sp. nov., isolated from activated sludge.</title>
        <authorList>
            <person name="Li Q."/>
            <person name="Liu Y."/>
        </authorList>
    </citation>
    <scope>NUCLEOTIDE SEQUENCE</scope>
    <source>
        <strain evidence="2">L72</strain>
    </source>
</reference>
<feature type="transmembrane region" description="Helical" evidence="1">
    <location>
        <begin position="7"/>
        <end position="30"/>
    </location>
</feature>
<evidence type="ECO:0000313" key="3">
    <source>
        <dbReference type="Proteomes" id="UP000773614"/>
    </source>
</evidence>
<name>A0A964T410_9HYPH</name>
<organism evidence="2 3">
    <name type="scientific">Propylenella binzhouense</name>
    <dbReference type="NCBI Taxonomy" id="2555902"/>
    <lineage>
        <taxon>Bacteria</taxon>
        <taxon>Pseudomonadati</taxon>
        <taxon>Pseudomonadota</taxon>
        <taxon>Alphaproteobacteria</taxon>
        <taxon>Hyphomicrobiales</taxon>
        <taxon>Propylenellaceae</taxon>
        <taxon>Propylenella</taxon>
    </lineage>
</organism>
<evidence type="ECO:0000256" key="1">
    <source>
        <dbReference type="SAM" id="Phobius"/>
    </source>
</evidence>
<feature type="transmembrane region" description="Helical" evidence="1">
    <location>
        <begin position="104"/>
        <end position="121"/>
    </location>
</feature>
<sequence length="122" mass="12925">MDEIRSLAVLAVGRVVSASLLGLGLVLLVADLAPSSALAVAGTGSLLLTLHLLARASRIGEADAGDSELWSMLAPERRPAKSDEAWRRLSEALFETHLRFARRTAAVTAIFFAAALLLDLAF</sequence>
<comment type="caution">
    <text evidence="2">The sequence shown here is derived from an EMBL/GenBank/DDBJ whole genome shotgun (WGS) entry which is preliminary data.</text>
</comment>
<gene>
    <name evidence="2" type="ORF">E4O86_09710</name>
</gene>
<dbReference type="AlphaFoldDB" id="A0A964T410"/>
<feature type="transmembrane region" description="Helical" evidence="1">
    <location>
        <begin position="36"/>
        <end position="54"/>
    </location>
</feature>
<keyword evidence="1" id="KW-0812">Transmembrane</keyword>
<keyword evidence="1" id="KW-1133">Transmembrane helix</keyword>
<keyword evidence="1" id="KW-0472">Membrane</keyword>
<dbReference type="Proteomes" id="UP000773614">
    <property type="component" value="Unassembled WGS sequence"/>
</dbReference>
<accession>A0A964T410</accession>
<proteinExistence type="predicted"/>
<keyword evidence="3" id="KW-1185">Reference proteome</keyword>
<evidence type="ECO:0000313" key="2">
    <source>
        <dbReference type="EMBL" id="MYZ47985.1"/>
    </source>
</evidence>